<dbReference type="PANTHER" id="PTHR42856">
    <property type="entry name" value="ACYL-COENZYME A THIOESTERASE PAAI"/>
    <property type="match status" value="1"/>
</dbReference>
<dbReference type="InterPro" id="IPR006683">
    <property type="entry name" value="Thioestr_dom"/>
</dbReference>
<gene>
    <name evidence="3" type="ORF">SAMN05444373_102328</name>
</gene>
<dbReference type="GO" id="GO:0016289">
    <property type="term" value="F:acyl-CoA hydrolase activity"/>
    <property type="evidence" value="ECO:0007669"/>
    <property type="project" value="TreeGrafter"/>
</dbReference>
<evidence type="ECO:0000313" key="4">
    <source>
        <dbReference type="Proteomes" id="UP000324781"/>
    </source>
</evidence>
<evidence type="ECO:0000313" key="3">
    <source>
        <dbReference type="EMBL" id="SHJ08351.1"/>
    </source>
</evidence>
<keyword evidence="1" id="KW-0378">Hydrolase</keyword>
<keyword evidence="4" id="KW-1185">Reference proteome</keyword>
<feature type="domain" description="Thioesterase" evidence="2">
    <location>
        <begin position="47"/>
        <end position="119"/>
    </location>
</feature>
<dbReference type="InterPro" id="IPR029069">
    <property type="entry name" value="HotDog_dom_sf"/>
</dbReference>
<dbReference type="Gene3D" id="3.10.129.10">
    <property type="entry name" value="Hotdog Thioesterase"/>
    <property type="match status" value="1"/>
</dbReference>
<dbReference type="NCBIfam" id="TIGR00369">
    <property type="entry name" value="unchar_dom_1"/>
    <property type="match status" value="1"/>
</dbReference>
<name>A0A1M6GEP5_9FIRM</name>
<dbReference type="CDD" id="cd03443">
    <property type="entry name" value="PaaI_thioesterase"/>
    <property type="match status" value="1"/>
</dbReference>
<organism evidence="3 4">
    <name type="scientific">Thermoclostridium caenicola</name>
    <dbReference type="NCBI Taxonomy" id="659425"/>
    <lineage>
        <taxon>Bacteria</taxon>
        <taxon>Bacillati</taxon>
        <taxon>Bacillota</taxon>
        <taxon>Clostridia</taxon>
        <taxon>Eubacteriales</taxon>
        <taxon>Oscillospiraceae</taxon>
        <taxon>Thermoclostridium</taxon>
    </lineage>
</organism>
<sequence length="131" mass="14139">MTMDTEMIKYVKNDKFAEFIGLELVSAEPGHAVVRMAVGPHHLNGVGFVQGGAIFTLADYAFAAASNAKGTVTLGINANISYFRTPKGKVLTAEAKEVSSTNRLCSYNVDIYDEDNSLIARLTATGYMKKP</sequence>
<dbReference type="InterPro" id="IPR052723">
    <property type="entry name" value="Acyl-CoA_thioesterase_PaaI"/>
</dbReference>
<evidence type="ECO:0000256" key="1">
    <source>
        <dbReference type="ARBA" id="ARBA00022801"/>
    </source>
</evidence>
<dbReference type="AlphaFoldDB" id="A0A1M6GEP5"/>
<evidence type="ECO:0000259" key="2">
    <source>
        <dbReference type="Pfam" id="PF03061"/>
    </source>
</evidence>
<dbReference type="PANTHER" id="PTHR42856:SF1">
    <property type="entry name" value="ACYL-COENZYME A THIOESTERASE PAAI"/>
    <property type="match status" value="1"/>
</dbReference>
<dbReference type="SUPFAM" id="SSF54637">
    <property type="entry name" value="Thioesterase/thiol ester dehydrase-isomerase"/>
    <property type="match status" value="1"/>
</dbReference>
<dbReference type="RefSeq" id="WP_340162578.1">
    <property type="nucleotide sequence ID" value="NZ_FQZP01000023.1"/>
</dbReference>
<proteinExistence type="predicted"/>
<dbReference type="Proteomes" id="UP000324781">
    <property type="component" value="Unassembled WGS sequence"/>
</dbReference>
<reference evidence="3 4" key="1">
    <citation type="submission" date="2016-11" db="EMBL/GenBank/DDBJ databases">
        <authorList>
            <person name="Varghese N."/>
            <person name="Submissions S."/>
        </authorList>
    </citation>
    <scope>NUCLEOTIDE SEQUENCE [LARGE SCALE GENOMIC DNA]</scope>
    <source>
        <strain evidence="3 4">DSM 19027</strain>
    </source>
</reference>
<accession>A0A1M6GEP5</accession>
<dbReference type="EMBL" id="FQZP01000023">
    <property type="protein sequence ID" value="SHJ08351.1"/>
    <property type="molecule type" value="Genomic_DNA"/>
</dbReference>
<protein>
    <submittedName>
        <fullName evidence="3">Acyl-CoA thioesterase</fullName>
    </submittedName>
</protein>
<dbReference type="InterPro" id="IPR003736">
    <property type="entry name" value="PAAI_dom"/>
</dbReference>
<dbReference type="Pfam" id="PF03061">
    <property type="entry name" value="4HBT"/>
    <property type="match status" value="1"/>
</dbReference>